<name>A0AAW3HM32_9ENTR</name>
<evidence type="ECO:0000313" key="1">
    <source>
        <dbReference type="EMBL" id="KJX37951.1"/>
    </source>
</evidence>
<dbReference type="Pfam" id="PF13811">
    <property type="entry name" value="DUF4186"/>
    <property type="match status" value="1"/>
</dbReference>
<proteinExistence type="predicted"/>
<dbReference type="InterPro" id="IPR020378">
    <property type="entry name" value="DUF4186"/>
</dbReference>
<gene>
    <name evidence="1" type="ORF">SG71_05320</name>
</gene>
<reference evidence="1 2" key="1">
    <citation type="submission" date="2015-02" db="EMBL/GenBank/DDBJ databases">
        <authorList>
            <person name="Adams M."/>
            <person name="Sutton G."/>
            <person name="Nelson K."/>
            <person name="Bonomo R."/>
            <person name="McCorrison J."/>
            <person name="Sanka R."/>
            <person name="Brinkac L."/>
            <person name="Nierman W."/>
        </authorList>
    </citation>
    <scope>NUCLEOTIDE SEQUENCE [LARGE SCALE GENOMIC DNA]</scope>
    <source>
        <strain evidence="1 2">CIDEIMsCOL9</strain>
    </source>
</reference>
<sequence length="118" mass="13572">MSDLDPLFSRLAGSTFRSRFRLGEKERRYCWDKGPETIDQHAADFIEKRLAPAHPVNDGKQTPMRGHPVFIAQHATATCCRGCLEKWHNIPQGVTLTAQQRYYIVSVIHHWLVLQMNA</sequence>
<accession>A0AAW3HM32</accession>
<comment type="caution">
    <text evidence="1">The sequence shown here is derived from an EMBL/GenBank/DDBJ whole genome shotgun (WGS) entry which is preliminary data.</text>
</comment>
<evidence type="ECO:0000313" key="2">
    <source>
        <dbReference type="Proteomes" id="UP000033354"/>
    </source>
</evidence>
<dbReference type="Proteomes" id="UP000033354">
    <property type="component" value="Unassembled WGS sequence"/>
</dbReference>
<dbReference type="GeneID" id="63142448"/>
<protein>
    <submittedName>
        <fullName evidence="1">Cytoplasmic protein</fullName>
    </submittedName>
</protein>
<dbReference type="RefSeq" id="WP_032640157.1">
    <property type="nucleotide sequence ID" value="NZ_CP043318.1"/>
</dbReference>
<dbReference type="AlphaFoldDB" id="A0AAW3HM32"/>
<organism evidence="1 2">
    <name type="scientific">Enterobacter chengduensis</name>
    <dbReference type="NCBI Taxonomy" id="2494701"/>
    <lineage>
        <taxon>Bacteria</taxon>
        <taxon>Pseudomonadati</taxon>
        <taxon>Pseudomonadota</taxon>
        <taxon>Gammaproteobacteria</taxon>
        <taxon>Enterobacterales</taxon>
        <taxon>Enterobacteriaceae</taxon>
        <taxon>Enterobacter</taxon>
        <taxon>Enterobacter cloacae complex</taxon>
    </lineage>
</organism>
<keyword evidence="2" id="KW-1185">Reference proteome</keyword>
<dbReference type="EMBL" id="JZKT01000007">
    <property type="protein sequence ID" value="KJX37951.1"/>
    <property type="molecule type" value="Genomic_DNA"/>
</dbReference>